<accession>A0A554VDT7</accession>
<keyword evidence="1" id="KW-0812">Transmembrane</keyword>
<dbReference type="PANTHER" id="PTHR21180">
    <property type="entry name" value="ENDONUCLEASE/EXONUCLEASE/PHOSPHATASE FAMILY DOMAIN-CONTAINING PROTEIN 1"/>
    <property type="match status" value="1"/>
</dbReference>
<evidence type="ECO:0000313" key="2">
    <source>
        <dbReference type="EMBL" id="TSE05096.1"/>
    </source>
</evidence>
<dbReference type="RefSeq" id="WP_143918227.1">
    <property type="nucleotide sequence ID" value="NZ_CANMIK010000071.1"/>
</dbReference>
<dbReference type="InterPro" id="IPR051675">
    <property type="entry name" value="Endo/Exo/Phosphatase_dom_1"/>
</dbReference>
<dbReference type="OrthoDB" id="981124at2"/>
<evidence type="ECO:0000313" key="3">
    <source>
        <dbReference type="Proteomes" id="UP000318833"/>
    </source>
</evidence>
<dbReference type="Pfam" id="PF12836">
    <property type="entry name" value="HHH_3"/>
    <property type="match status" value="2"/>
</dbReference>
<sequence length="290" mass="33972">MKHIRSHFEIHTRFRNGIFLLSIILLLTILGYYFYPEPKVSESSFIELTEFQNQIDSLKEVAKNSKTKYRVSTFNPNFISDHKGYVLGLSAKELDRLHEYRNKGKWINSVSDFKKVTQVSDSLLKIISPLFRFPVWIKNNKTSKSYFKKKYPSKSYAEKKDLNSVTSEELQKNINVPDFIAERIIRYRNKIGGFVSDIQLQDISGLYDHQRNMILSLFTVKTPKTVKRMNINTISVKDLMDVPYFDFETALDIKDFIESNGDISDFTELKKIEGFSLEKIDRIKLYLTLN</sequence>
<dbReference type="SUPFAM" id="SSF47781">
    <property type="entry name" value="RuvA domain 2-like"/>
    <property type="match status" value="2"/>
</dbReference>
<dbReference type="Gene3D" id="1.10.150.280">
    <property type="entry name" value="AF1531-like domain"/>
    <property type="match status" value="1"/>
</dbReference>
<evidence type="ECO:0000256" key="1">
    <source>
        <dbReference type="SAM" id="Phobius"/>
    </source>
</evidence>
<dbReference type="GO" id="GO:0015627">
    <property type="term" value="C:type II protein secretion system complex"/>
    <property type="evidence" value="ECO:0007669"/>
    <property type="project" value="TreeGrafter"/>
</dbReference>
<comment type="caution">
    <text evidence="2">The sequence shown here is derived from an EMBL/GenBank/DDBJ whole genome shotgun (WGS) entry which is preliminary data.</text>
</comment>
<keyword evidence="1" id="KW-0472">Membrane</keyword>
<gene>
    <name evidence="2" type="ORF">FOF46_24045</name>
</gene>
<reference evidence="2 3" key="1">
    <citation type="submission" date="2019-07" db="EMBL/GenBank/DDBJ databases">
        <title>The draft genome sequence of Aquimarina algiphila M91.</title>
        <authorList>
            <person name="Meng X."/>
        </authorList>
    </citation>
    <scope>NUCLEOTIDE SEQUENCE [LARGE SCALE GENOMIC DNA]</scope>
    <source>
        <strain evidence="2 3">M91</strain>
    </source>
</reference>
<dbReference type="Proteomes" id="UP000318833">
    <property type="component" value="Unassembled WGS sequence"/>
</dbReference>
<dbReference type="GO" id="GO:0015628">
    <property type="term" value="P:protein secretion by the type II secretion system"/>
    <property type="evidence" value="ECO:0007669"/>
    <property type="project" value="TreeGrafter"/>
</dbReference>
<dbReference type="PANTHER" id="PTHR21180:SF32">
    <property type="entry name" value="ENDONUCLEASE_EXONUCLEASE_PHOSPHATASE FAMILY DOMAIN-CONTAINING PROTEIN 1"/>
    <property type="match status" value="1"/>
</dbReference>
<keyword evidence="1" id="KW-1133">Transmembrane helix</keyword>
<name>A0A554VDT7_9FLAO</name>
<feature type="transmembrane region" description="Helical" evidence="1">
    <location>
        <begin position="16"/>
        <end position="35"/>
    </location>
</feature>
<keyword evidence="3" id="KW-1185">Reference proteome</keyword>
<proteinExistence type="predicted"/>
<dbReference type="InterPro" id="IPR010994">
    <property type="entry name" value="RuvA_2-like"/>
</dbReference>
<protein>
    <submittedName>
        <fullName evidence="2">Helix-hairpin-helix domain-containing protein</fullName>
    </submittedName>
</protein>
<organism evidence="2 3">
    <name type="scientific">Aquimarina algiphila</name>
    <dbReference type="NCBI Taxonomy" id="2047982"/>
    <lineage>
        <taxon>Bacteria</taxon>
        <taxon>Pseudomonadati</taxon>
        <taxon>Bacteroidota</taxon>
        <taxon>Flavobacteriia</taxon>
        <taxon>Flavobacteriales</taxon>
        <taxon>Flavobacteriaceae</taxon>
        <taxon>Aquimarina</taxon>
    </lineage>
</organism>
<dbReference type="EMBL" id="VLNR01000066">
    <property type="protein sequence ID" value="TSE05096.1"/>
    <property type="molecule type" value="Genomic_DNA"/>
</dbReference>
<dbReference type="AlphaFoldDB" id="A0A554VDT7"/>